<feature type="non-terminal residue" evidence="1">
    <location>
        <position position="1"/>
    </location>
</feature>
<evidence type="ECO:0000313" key="1">
    <source>
        <dbReference type="EMBL" id="KAG2081036.1"/>
    </source>
</evidence>
<sequence>STIYPGIHYTDSHASLQPMCLTVCFPGTFPRQILERSDIPVRISVSIDEEYGTFTTPVIEVASLDLRHRSGLLHCSGGSDDVSSNLSSDMSNVGEPTISFLPLPPSFDYVNRADWETVAQRIQEWVTTEVDTESSLWTWGRDAFWLAFVAAYPSFPMGKWPMWDPHIPLEGSFIEEWLQRSND</sequence>
<keyword evidence="2" id="KW-1185">Reference proteome</keyword>
<dbReference type="EMBL" id="JABBWM010000457">
    <property type="protein sequence ID" value="KAG2081036.1"/>
    <property type="molecule type" value="Genomic_DNA"/>
</dbReference>
<protein>
    <submittedName>
        <fullName evidence="1">Uncharacterized protein</fullName>
    </submittedName>
</protein>
<dbReference type="GeneID" id="64692666"/>
<organism evidence="1 2">
    <name type="scientific">Suillus discolor</name>
    <dbReference type="NCBI Taxonomy" id="1912936"/>
    <lineage>
        <taxon>Eukaryota</taxon>
        <taxon>Fungi</taxon>
        <taxon>Dikarya</taxon>
        <taxon>Basidiomycota</taxon>
        <taxon>Agaricomycotina</taxon>
        <taxon>Agaricomycetes</taxon>
        <taxon>Agaricomycetidae</taxon>
        <taxon>Boletales</taxon>
        <taxon>Suillineae</taxon>
        <taxon>Suillaceae</taxon>
        <taxon>Suillus</taxon>
    </lineage>
</organism>
<evidence type="ECO:0000313" key="2">
    <source>
        <dbReference type="Proteomes" id="UP000823399"/>
    </source>
</evidence>
<accession>A0A9P7EQB2</accession>
<dbReference type="Proteomes" id="UP000823399">
    <property type="component" value="Unassembled WGS sequence"/>
</dbReference>
<name>A0A9P7EQB2_9AGAM</name>
<dbReference type="AlphaFoldDB" id="A0A9P7EQB2"/>
<feature type="non-terminal residue" evidence="1">
    <location>
        <position position="183"/>
    </location>
</feature>
<dbReference type="OrthoDB" id="3169660at2759"/>
<reference evidence="1" key="1">
    <citation type="journal article" date="2020" name="New Phytol.">
        <title>Comparative genomics reveals dynamic genome evolution in host specialist ectomycorrhizal fungi.</title>
        <authorList>
            <person name="Lofgren L.A."/>
            <person name="Nguyen N.H."/>
            <person name="Vilgalys R."/>
            <person name="Ruytinx J."/>
            <person name="Liao H.L."/>
            <person name="Branco S."/>
            <person name="Kuo A."/>
            <person name="LaButti K."/>
            <person name="Lipzen A."/>
            <person name="Andreopoulos W."/>
            <person name="Pangilinan J."/>
            <person name="Riley R."/>
            <person name="Hundley H."/>
            <person name="Na H."/>
            <person name="Barry K."/>
            <person name="Grigoriev I.V."/>
            <person name="Stajich J.E."/>
            <person name="Kennedy P.G."/>
        </authorList>
    </citation>
    <scope>NUCLEOTIDE SEQUENCE</scope>
    <source>
        <strain evidence="1">FC423</strain>
    </source>
</reference>
<comment type="caution">
    <text evidence="1">The sequence shown here is derived from an EMBL/GenBank/DDBJ whole genome shotgun (WGS) entry which is preliminary data.</text>
</comment>
<dbReference type="RefSeq" id="XP_041284192.1">
    <property type="nucleotide sequence ID" value="XM_041430407.1"/>
</dbReference>
<proteinExistence type="predicted"/>
<gene>
    <name evidence="1" type="ORF">F5147DRAFT_551278</name>
</gene>